<accession>A0ABU9HI27</accession>
<reference evidence="5 6" key="1">
    <citation type="submission" date="2024-04" db="EMBL/GenBank/DDBJ databases">
        <title>Flavobacterium sp. DGU99 16S ribosomal RNA gene Genome sequencing and assembly.</title>
        <authorList>
            <person name="Park S."/>
        </authorList>
    </citation>
    <scope>NUCLEOTIDE SEQUENCE [LARGE SCALE GENOMIC DNA]</scope>
    <source>
        <strain evidence="5 6">DGU99</strain>
    </source>
</reference>
<keyword evidence="1" id="KW-0540">Nuclease</keyword>
<dbReference type="EMBL" id="JBBYHU010000002">
    <property type="protein sequence ID" value="MEL1239764.1"/>
    <property type="molecule type" value="Genomic_DNA"/>
</dbReference>
<feature type="domain" description="Exonuclease" evidence="4">
    <location>
        <begin position="5"/>
        <end position="185"/>
    </location>
</feature>
<dbReference type="InterPro" id="IPR036397">
    <property type="entry name" value="RNaseH_sf"/>
</dbReference>
<gene>
    <name evidence="5" type="ORF">AAEO59_01765</name>
</gene>
<dbReference type="Gene3D" id="3.30.420.10">
    <property type="entry name" value="Ribonuclease H-like superfamily/Ribonuclease H"/>
    <property type="match status" value="1"/>
</dbReference>
<evidence type="ECO:0000259" key="4">
    <source>
        <dbReference type="SMART" id="SM00479"/>
    </source>
</evidence>
<organism evidence="5 6">
    <name type="scientific">Flavobacterium flavipallidum</name>
    <dbReference type="NCBI Taxonomy" id="3139140"/>
    <lineage>
        <taxon>Bacteria</taxon>
        <taxon>Pseudomonadati</taxon>
        <taxon>Bacteroidota</taxon>
        <taxon>Flavobacteriia</taxon>
        <taxon>Flavobacteriales</taxon>
        <taxon>Flavobacteriaceae</taxon>
        <taxon>Flavobacterium</taxon>
    </lineage>
</organism>
<evidence type="ECO:0000256" key="2">
    <source>
        <dbReference type="ARBA" id="ARBA00022801"/>
    </source>
</evidence>
<keyword evidence="6" id="KW-1185">Reference proteome</keyword>
<sequence>MKTDKILFIDTETGGLDPLNNSLLSVAFAIWDNGKISNAKEFLINDGILNVSPKALEINRIDINKHSQVALKSEDAILEIENYLNENFHNEKIILCGHNILFDINFFKNFWTKNNRDYNKQFSHRYVDTASILFFLSVSGKIPTNTISSQNAFDYFNINVSKRHSALGDVLATAELFNHLIRISK</sequence>
<dbReference type="RefSeq" id="WP_341699028.1">
    <property type="nucleotide sequence ID" value="NZ_JBBYHU010000002.1"/>
</dbReference>
<dbReference type="SMART" id="SM00479">
    <property type="entry name" value="EXOIII"/>
    <property type="match status" value="1"/>
</dbReference>
<protein>
    <submittedName>
        <fullName evidence="5">3'-5' exonuclease</fullName>
    </submittedName>
</protein>
<keyword evidence="3 5" id="KW-0269">Exonuclease</keyword>
<evidence type="ECO:0000256" key="3">
    <source>
        <dbReference type="ARBA" id="ARBA00022839"/>
    </source>
</evidence>
<dbReference type="PANTHER" id="PTHR30231">
    <property type="entry name" value="DNA POLYMERASE III SUBUNIT EPSILON"/>
    <property type="match status" value="1"/>
</dbReference>
<evidence type="ECO:0000313" key="5">
    <source>
        <dbReference type="EMBL" id="MEL1239764.1"/>
    </source>
</evidence>
<dbReference type="Proteomes" id="UP001398556">
    <property type="component" value="Unassembled WGS sequence"/>
</dbReference>
<dbReference type="CDD" id="cd06127">
    <property type="entry name" value="DEDDh"/>
    <property type="match status" value="1"/>
</dbReference>
<evidence type="ECO:0000256" key="1">
    <source>
        <dbReference type="ARBA" id="ARBA00022722"/>
    </source>
</evidence>
<name>A0ABU9HI27_9FLAO</name>
<dbReference type="GO" id="GO:0004527">
    <property type="term" value="F:exonuclease activity"/>
    <property type="evidence" value="ECO:0007669"/>
    <property type="project" value="UniProtKB-KW"/>
</dbReference>
<proteinExistence type="predicted"/>
<dbReference type="PANTHER" id="PTHR30231:SF4">
    <property type="entry name" value="PROTEIN NEN2"/>
    <property type="match status" value="1"/>
</dbReference>
<dbReference type="InterPro" id="IPR012337">
    <property type="entry name" value="RNaseH-like_sf"/>
</dbReference>
<evidence type="ECO:0000313" key="6">
    <source>
        <dbReference type="Proteomes" id="UP001398556"/>
    </source>
</evidence>
<comment type="caution">
    <text evidence="5">The sequence shown here is derived from an EMBL/GenBank/DDBJ whole genome shotgun (WGS) entry which is preliminary data.</text>
</comment>
<dbReference type="SUPFAM" id="SSF53098">
    <property type="entry name" value="Ribonuclease H-like"/>
    <property type="match status" value="1"/>
</dbReference>
<keyword evidence="2" id="KW-0378">Hydrolase</keyword>
<dbReference type="Pfam" id="PF00929">
    <property type="entry name" value="RNase_T"/>
    <property type="match status" value="1"/>
</dbReference>
<dbReference type="InterPro" id="IPR013520">
    <property type="entry name" value="Ribonucl_H"/>
</dbReference>